<feature type="chain" id="PRO_5035319933" evidence="2">
    <location>
        <begin position="32"/>
        <end position="534"/>
    </location>
</feature>
<keyword evidence="5" id="KW-1185">Reference proteome</keyword>
<gene>
    <name evidence="4" type="ORF">JFN93_03550</name>
</gene>
<feature type="compositionally biased region" description="Pro residues" evidence="1">
    <location>
        <begin position="48"/>
        <end position="61"/>
    </location>
</feature>
<evidence type="ECO:0000259" key="3">
    <source>
        <dbReference type="Pfam" id="PF13084"/>
    </source>
</evidence>
<evidence type="ECO:0000256" key="2">
    <source>
        <dbReference type="SAM" id="SignalP"/>
    </source>
</evidence>
<reference evidence="4" key="1">
    <citation type="submission" date="2020-12" db="EMBL/GenBank/DDBJ databases">
        <title>Geomonas sp. Red875, isolated from river sediment.</title>
        <authorList>
            <person name="Xu Z."/>
            <person name="Zhang Z."/>
            <person name="Masuda Y."/>
            <person name="Itoh H."/>
            <person name="Senoo K."/>
        </authorList>
    </citation>
    <scope>NUCLEOTIDE SEQUENCE</scope>
    <source>
        <strain evidence="4">Red875</strain>
    </source>
</reference>
<keyword evidence="2" id="KW-0732">Signal</keyword>
<feature type="domain" description="DUF3943" evidence="3">
    <location>
        <begin position="150"/>
        <end position="251"/>
    </location>
</feature>
<dbReference type="EMBL" id="JAEMHM010000003">
    <property type="protein sequence ID" value="MBJ6723774.1"/>
    <property type="molecule type" value="Genomic_DNA"/>
</dbReference>
<dbReference type="RefSeq" id="WP_199382625.1">
    <property type="nucleotide sequence ID" value="NZ_JAEMHM010000003.1"/>
</dbReference>
<dbReference type="AlphaFoldDB" id="A0A8J7JDN3"/>
<feature type="signal peptide" evidence="2">
    <location>
        <begin position="1"/>
        <end position="31"/>
    </location>
</feature>
<feature type="region of interest" description="Disordered" evidence="1">
    <location>
        <begin position="35"/>
        <end position="89"/>
    </location>
</feature>
<accession>A0A8J7JDN3</accession>
<dbReference type="InterPro" id="IPR025079">
    <property type="entry name" value="DUF3943"/>
</dbReference>
<organism evidence="4 5">
    <name type="scientific">Geomesophilobacter sediminis</name>
    <dbReference type="NCBI Taxonomy" id="2798584"/>
    <lineage>
        <taxon>Bacteria</taxon>
        <taxon>Pseudomonadati</taxon>
        <taxon>Thermodesulfobacteriota</taxon>
        <taxon>Desulfuromonadia</taxon>
        <taxon>Geobacterales</taxon>
        <taxon>Geobacteraceae</taxon>
        <taxon>Geomesophilobacter</taxon>
    </lineage>
</organism>
<evidence type="ECO:0000313" key="4">
    <source>
        <dbReference type="EMBL" id="MBJ6723774.1"/>
    </source>
</evidence>
<protein>
    <submittedName>
        <fullName evidence="4">DUF3943 domain-containing protein</fullName>
    </submittedName>
</protein>
<feature type="compositionally biased region" description="Pro residues" evidence="1">
    <location>
        <begin position="70"/>
        <end position="84"/>
    </location>
</feature>
<name>A0A8J7JDN3_9BACT</name>
<dbReference type="Pfam" id="PF13084">
    <property type="entry name" value="DUF3943"/>
    <property type="match status" value="1"/>
</dbReference>
<evidence type="ECO:0000256" key="1">
    <source>
        <dbReference type="SAM" id="MobiDB-lite"/>
    </source>
</evidence>
<proteinExistence type="predicted"/>
<sequence length="534" mass="58295">MPKLPCHLSRITTVLSAATLLCGVSAEMALSAEVPPAPAARPPELSTPAPPPLAPPLPPAFPVSEAVPSPAAPAAPAPDEPPPGFVRAPRLDWDSGAGKSYLIPAIEVPTFLVLLNLFDRVAYPNDREDGKRTYYSTFSSTWEHLHRQNWEFDKDPFNVNQFAHPYQGATMYGLARSTGLGFWESWGYSNVGSFLWKMAGETTKPSINDMITTGNAGSLLGEALFRMAGLVLEKDDPPTAGEELGAALISPPLGVNRFVFGDRFQPVFPSGRPVHFWQARFGESLNARINGISTFDSLRKSAAFDFMMSYGLPGEPGYHYRRPLDYFDFRASLLAETHNAVENVMLRGLLVGKEYQAGDEYRGVWGLYGSYDYISPFEFRVSTTALSLGTTGQLRIAPGVVLQESVLGGVGFGAAGTTPDPAVGRDYHYGVTPQGILDLRFIFGERALVDLGVREYYVTGAGSDDSQGTERIFRGNAGVTIRVWKNHGVGLQYIASIRNAHYGNRPDLEASDGTFSLFYTFLGDRTLGAVRWWD</sequence>
<dbReference type="Proteomes" id="UP000636888">
    <property type="component" value="Unassembled WGS sequence"/>
</dbReference>
<comment type="caution">
    <text evidence="4">The sequence shown here is derived from an EMBL/GenBank/DDBJ whole genome shotgun (WGS) entry which is preliminary data.</text>
</comment>
<evidence type="ECO:0000313" key="5">
    <source>
        <dbReference type="Proteomes" id="UP000636888"/>
    </source>
</evidence>